<sequence>KALSILRFDNSKEFTTTVTKYICEALGITIRYRRLKHPMSQEQVEYLN</sequence>
<reference evidence="1" key="1">
    <citation type="submission" date="2021-06" db="EMBL/GenBank/DDBJ databases">
        <authorList>
            <person name="Kallberg Y."/>
            <person name="Tangrot J."/>
            <person name="Rosling A."/>
        </authorList>
    </citation>
    <scope>NUCLEOTIDE SEQUENCE</scope>
    <source>
        <strain evidence="1">MA461A</strain>
    </source>
</reference>
<protein>
    <submittedName>
        <fullName evidence="1">14399_t:CDS:1</fullName>
    </submittedName>
</protein>
<name>A0ACA9RR29_9GLOM</name>
<dbReference type="Proteomes" id="UP000789920">
    <property type="component" value="Unassembled WGS sequence"/>
</dbReference>
<evidence type="ECO:0000313" key="2">
    <source>
        <dbReference type="Proteomes" id="UP000789920"/>
    </source>
</evidence>
<proteinExistence type="predicted"/>
<accession>A0ACA9RR29</accession>
<organism evidence="1 2">
    <name type="scientific">Racocetra persica</name>
    <dbReference type="NCBI Taxonomy" id="160502"/>
    <lineage>
        <taxon>Eukaryota</taxon>
        <taxon>Fungi</taxon>
        <taxon>Fungi incertae sedis</taxon>
        <taxon>Mucoromycota</taxon>
        <taxon>Glomeromycotina</taxon>
        <taxon>Glomeromycetes</taxon>
        <taxon>Diversisporales</taxon>
        <taxon>Gigasporaceae</taxon>
        <taxon>Racocetra</taxon>
    </lineage>
</organism>
<feature type="non-terminal residue" evidence="1">
    <location>
        <position position="1"/>
    </location>
</feature>
<evidence type="ECO:0000313" key="1">
    <source>
        <dbReference type="EMBL" id="CAG8806803.1"/>
    </source>
</evidence>
<gene>
    <name evidence="1" type="ORF">RPERSI_LOCUS22244</name>
</gene>
<dbReference type="EMBL" id="CAJVQC010066872">
    <property type="protein sequence ID" value="CAG8806803.1"/>
    <property type="molecule type" value="Genomic_DNA"/>
</dbReference>
<comment type="caution">
    <text evidence="1">The sequence shown here is derived from an EMBL/GenBank/DDBJ whole genome shotgun (WGS) entry which is preliminary data.</text>
</comment>
<keyword evidence="2" id="KW-1185">Reference proteome</keyword>